<protein>
    <submittedName>
        <fullName evidence="8">Uncharacterized protein</fullName>
    </submittedName>
</protein>
<evidence type="ECO:0000313" key="9">
    <source>
        <dbReference type="Proteomes" id="UP000694569"/>
    </source>
</evidence>
<evidence type="ECO:0000313" key="8">
    <source>
        <dbReference type="Ensembl" id="ENSLLEP00000025528.1"/>
    </source>
</evidence>
<dbReference type="AlphaFoldDB" id="A0A8C5PPC5"/>
<reference evidence="8" key="2">
    <citation type="submission" date="2025-09" db="UniProtKB">
        <authorList>
            <consortium name="Ensembl"/>
        </authorList>
    </citation>
    <scope>IDENTIFICATION</scope>
</reference>
<dbReference type="Ensembl" id="ENSLLET00000026505.1">
    <property type="protein sequence ID" value="ENSLLEP00000025528.1"/>
    <property type="gene ID" value="ENSLLEG00000016202.1"/>
</dbReference>
<evidence type="ECO:0000256" key="2">
    <source>
        <dbReference type="ARBA" id="ARBA00022692"/>
    </source>
</evidence>
<accession>A0A8C5PPC5</accession>
<evidence type="ECO:0000256" key="3">
    <source>
        <dbReference type="ARBA" id="ARBA00022729"/>
    </source>
</evidence>
<evidence type="ECO:0000256" key="5">
    <source>
        <dbReference type="ARBA" id="ARBA00023136"/>
    </source>
</evidence>
<evidence type="ECO:0000256" key="7">
    <source>
        <dbReference type="SAM" id="Phobius"/>
    </source>
</evidence>
<dbReference type="PANTHER" id="PTHR31870">
    <property type="entry name" value="SI:DKEY-183I3.9-RELATED"/>
    <property type="match status" value="1"/>
</dbReference>
<dbReference type="GO" id="GO:0016020">
    <property type="term" value="C:membrane"/>
    <property type="evidence" value="ECO:0007669"/>
    <property type="project" value="UniProtKB-SubCell"/>
</dbReference>
<dbReference type="Proteomes" id="UP000694569">
    <property type="component" value="Unplaced"/>
</dbReference>
<keyword evidence="2 7" id="KW-0812">Transmembrane</keyword>
<reference evidence="8" key="1">
    <citation type="submission" date="2025-08" db="UniProtKB">
        <authorList>
            <consortium name="Ensembl"/>
        </authorList>
    </citation>
    <scope>IDENTIFICATION</scope>
</reference>
<dbReference type="OrthoDB" id="9943854at2759"/>
<evidence type="ECO:0000256" key="6">
    <source>
        <dbReference type="ARBA" id="ARBA00023180"/>
    </source>
</evidence>
<organism evidence="8 9">
    <name type="scientific">Leptobrachium leishanense</name>
    <name type="common">Leishan spiny toad</name>
    <dbReference type="NCBI Taxonomy" id="445787"/>
    <lineage>
        <taxon>Eukaryota</taxon>
        <taxon>Metazoa</taxon>
        <taxon>Chordata</taxon>
        <taxon>Craniata</taxon>
        <taxon>Vertebrata</taxon>
        <taxon>Euteleostomi</taxon>
        <taxon>Amphibia</taxon>
        <taxon>Batrachia</taxon>
        <taxon>Anura</taxon>
        <taxon>Pelobatoidea</taxon>
        <taxon>Megophryidae</taxon>
        <taxon>Leptobrachium</taxon>
    </lineage>
</organism>
<comment type="subcellular location">
    <subcellularLocation>
        <location evidence="1">Membrane</location>
        <topology evidence="1">Single-pass type I membrane protein</topology>
    </subcellularLocation>
</comment>
<keyword evidence="4 7" id="KW-1133">Transmembrane helix</keyword>
<dbReference type="InterPro" id="IPR037670">
    <property type="entry name" value="C11orf87"/>
</dbReference>
<dbReference type="GeneTree" id="ENSGT00960000192313"/>
<keyword evidence="5 7" id="KW-0472">Membrane</keyword>
<sequence length="94" mass="10861">MRPTLELPPSLSYQDEFEVFTGQNMTEEMELRLLDGALSSTVALIVVLTIIFSLVMTSLLTHCFHKWKLRAKKLQRAQEEYLRDQEKNISPCTS</sequence>
<dbReference type="PANTHER" id="PTHR31870:SF2">
    <property type="entry name" value="CHROMOSOME 11 OPEN READING FRAME 87"/>
    <property type="match status" value="1"/>
</dbReference>
<evidence type="ECO:0000256" key="1">
    <source>
        <dbReference type="ARBA" id="ARBA00004479"/>
    </source>
</evidence>
<keyword evidence="9" id="KW-1185">Reference proteome</keyword>
<evidence type="ECO:0000256" key="4">
    <source>
        <dbReference type="ARBA" id="ARBA00022989"/>
    </source>
</evidence>
<keyword evidence="6" id="KW-0325">Glycoprotein</keyword>
<feature type="transmembrane region" description="Helical" evidence="7">
    <location>
        <begin position="42"/>
        <end position="64"/>
    </location>
</feature>
<proteinExistence type="predicted"/>
<name>A0A8C5PPC5_9ANUR</name>
<keyword evidence="3" id="KW-0732">Signal</keyword>